<comment type="cofactor">
    <cofactor evidence="1">
        <name>FMN</name>
        <dbReference type="ChEBI" id="CHEBI:58210"/>
    </cofactor>
</comment>
<dbReference type="EC" id="1.3.98.1" evidence="8"/>
<dbReference type="Pfam" id="PF01180">
    <property type="entry name" value="DHO_dh"/>
    <property type="match status" value="1"/>
</dbReference>
<dbReference type="CDD" id="cd04739">
    <property type="entry name" value="DHOD_like"/>
    <property type="match status" value="1"/>
</dbReference>
<dbReference type="SUPFAM" id="SSF51395">
    <property type="entry name" value="FMN-linked oxidoreductases"/>
    <property type="match status" value="1"/>
</dbReference>
<evidence type="ECO:0000256" key="6">
    <source>
        <dbReference type="ARBA" id="ARBA00023002"/>
    </source>
</evidence>
<keyword evidence="3" id="KW-0285">Flavoprotein</keyword>
<evidence type="ECO:0000256" key="4">
    <source>
        <dbReference type="ARBA" id="ARBA00022643"/>
    </source>
</evidence>
<evidence type="ECO:0000313" key="8">
    <source>
        <dbReference type="EMBL" id="MBB2930676.1"/>
    </source>
</evidence>
<dbReference type="PIRSF" id="PIRSF000164">
    <property type="entry name" value="DHO_oxidase"/>
    <property type="match status" value="1"/>
</dbReference>
<dbReference type="Gene3D" id="3.20.20.70">
    <property type="entry name" value="Aldolase class I"/>
    <property type="match status" value="1"/>
</dbReference>
<dbReference type="InterPro" id="IPR013785">
    <property type="entry name" value="Aldolase_TIM"/>
</dbReference>
<keyword evidence="5" id="KW-0665">Pyrimidine biosynthesis</keyword>
<dbReference type="InterPro" id="IPR012135">
    <property type="entry name" value="Dihydroorotate_DH_1_2"/>
</dbReference>
<sequence length="340" mass="36812">MDLTTSWLGLVLGNPLVASASPANAELDHLLRLEDAGAAAVVLPSLFEEQIEAVGSRREAILSMGVDHSAEAPRHYLPPLHIASGPYGLLPERYLDLVHRARDRLSIPVVASMNGTTPGGWLDHGRRLQQAGAHALELNLYAVPTDLSESGSEIEMRYVRIVQELHAELTIPLSVKIGPYFTNVGNMARRLAEAGASGLVVFNRFVQPDIDLHRLTLSSELVLSQPADMRLPLQWIALLAGRVQASLAASTGVGNAEQVIKYLYAGADVVMVTSAVLRDGPGCFSRILRGLDEWLETRGVASLDGIRGAMSFARLKDPGAYTRAQYLAQLQAWSGRHFDA</sequence>
<evidence type="ECO:0000313" key="9">
    <source>
        <dbReference type="Proteomes" id="UP000533533"/>
    </source>
</evidence>
<dbReference type="EMBL" id="JACHVZ010000015">
    <property type="protein sequence ID" value="MBB2930676.1"/>
    <property type="molecule type" value="Genomic_DNA"/>
</dbReference>
<comment type="pathway">
    <text evidence="2">Pyrimidine metabolism; UMP biosynthesis via de novo pathway.</text>
</comment>
<evidence type="ECO:0000256" key="5">
    <source>
        <dbReference type="ARBA" id="ARBA00022975"/>
    </source>
</evidence>
<evidence type="ECO:0000256" key="3">
    <source>
        <dbReference type="ARBA" id="ARBA00022630"/>
    </source>
</evidence>
<dbReference type="NCBIfam" id="NF005741">
    <property type="entry name" value="PRK07565.1"/>
    <property type="match status" value="1"/>
</dbReference>
<comment type="caution">
    <text evidence="8">The sequence shown here is derived from an EMBL/GenBank/DDBJ whole genome shotgun (WGS) entry which is preliminary data.</text>
</comment>
<dbReference type="PANTHER" id="PTHR48109:SF3">
    <property type="entry name" value="SLL0744 PROTEIN"/>
    <property type="match status" value="1"/>
</dbReference>
<keyword evidence="4" id="KW-0288">FMN</keyword>
<evidence type="ECO:0000259" key="7">
    <source>
        <dbReference type="Pfam" id="PF01180"/>
    </source>
</evidence>
<dbReference type="Proteomes" id="UP000533533">
    <property type="component" value="Unassembled WGS sequence"/>
</dbReference>
<name>A0ABR6FTB8_9BURK</name>
<evidence type="ECO:0000256" key="1">
    <source>
        <dbReference type="ARBA" id="ARBA00001917"/>
    </source>
</evidence>
<keyword evidence="9" id="KW-1185">Reference proteome</keyword>
<protein>
    <submittedName>
        <fullName evidence="8">Dihydroorotate dehydrogenase (Fumarate)</fullName>
        <ecNumber evidence="8">1.3.98.1</ecNumber>
    </submittedName>
</protein>
<evidence type="ECO:0000256" key="2">
    <source>
        <dbReference type="ARBA" id="ARBA00004725"/>
    </source>
</evidence>
<reference evidence="8 9" key="1">
    <citation type="submission" date="2020-08" db="EMBL/GenBank/DDBJ databases">
        <title>Genomic Encyclopedia of Type Strains, Phase IV (KMG-V): Genome sequencing to study the core and pangenomes of soil and plant-associated prokaryotes.</title>
        <authorList>
            <person name="Whitman W."/>
        </authorList>
    </citation>
    <scope>NUCLEOTIDE SEQUENCE [LARGE SCALE GENOMIC DNA]</scope>
    <source>
        <strain evidence="8 9">SRMrh-85</strain>
    </source>
</reference>
<organism evidence="8 9">
    <name type="scientific">Paraburkholderia silvatlantica</name>
    <dbReference type="NCBI Taxonomy" id="321895"/>
    <lineage>
        <taxon>Bacteria</taxon>
        <taxon>Pseudomonadati</taxon>
        <taxon>Pseudomonadota</taxon>
        <taxon>Betaproteobacteria</taxon>
        <taxon>Burkholderiales</taxon>
        <taxon>Burkholderiaceae</taxon>
        <taxon>Paraburkholderia</taxon>
    </lineage>
</organism>
<dbReference type="InterPro" id="IPR050074">
    <property type="entry name" value="DHO_dehydrogenase"/>
</dbReference>
<gene>
    <name evidence="8" type="ORF">FHX59_005141</name>
</gene>
<dbReference type="InterPro" id="IPR005720">
    <property type="entry name" value="Dihydroorotate_DH_cat"/>
</dbReference>
<feature type="domain" description="Dihydroorotate dehydrogenase catalytic" evidence="7">
    <location>
        <begin position="103"/>
        <end position="295"/>
    </location>
</feature>
<dbReference type="RefSeq" id="WP_110385275.1">
    <property type="nucleotide sequence ID" value="NZ_JACHVZ010000015.1"/>
</dbReference>
<accession>A0ABR6FTB8</accession>
<dbReference type="GO" id="GO:1990663">
    <property type="term" value="F:dihydroorotate dehydrogenase (fumarate) activity"/>
    <property type="evidence" value="ECO:0007669"/>
    <property type="project" value="UniProtKB-EC"/>
</dbReference>
<keyword evidence="6 8" id="KW-0560">Oxidoreductase</keyword>
<dbReference type="PANTHER" id="PTHR48109">
    <property type="entry name" value="DIHYDROOROTATE DEHYDROGENASE (QUINONE), MITOCHONDRIAL-RELATED"/>
    <property type="match status" value="1"/>
</dbReference>
<proteinExistence type="predicted"/>